<dbReference type="AlphaFoldDB" id="A0A383RA66"/>
<sequence>MLKGFYLTLMIGMGIPQAAPKAVVDALLSAEVTISSGQRSGFQLTFGLSKLSLLNTTLLPNGYFDPPTRVILTVTVNGTPHVVMDGVITRHTITPSSDPGKSTLIVIGEDLSRMMDLADYSGLPYPGMPNEARIALILAKYAAFGIVPLIIPSVLVNVPIPSKQIPQHQGTDLQYINRLASEAGYVFYVEPGPQPGTNIAYWGPEIKFGAVQPALSINMDAQTNVDSLSFTFDGFSSTLYELLIQNPETKQTIPIPIPDVTPLNPPLGQKIPLPLRVQRMPQAAKYTPLQAAAIGLAEVAKSTDVITGSGSLDVLRYGQVLKARQLVGVRGTGTTYDGLYYVTSVTHSIKQGEYKQNFSLSRNAFISLQSRIPV</sequence>
<dbReference type="RefSeq" id="WP_138185971.1">
    <property type="nucleotide sequence ID" value="NZ_LS992241.1"/>
</dbReference>
<protein>
    <recommendedName>
        <fullName evidence="3">Phage protein D</fullName>
    </recommendedName>
</protein>
<gene>
    <name evidence="1" type="ORF">PBLR_12427</name>
</gene>
<organism evidence="1 2">
    <name type="scientific">Paenibacillus alvei</name>
    <name type="common">Bacillus alvei</name>
    <dbReference type="NCBI Taxonomy" id="44250"/>
    <lineage>
        <taxon>Bacteria</taxon>
        <taxon>Bacillati</taxon>
        <taxon>Bacillota</taxon>
        <taxon>Bacilli</taxon>
        <taxon>Bacillales</taxon>
        <taxon>Paenibacillaceae</taxon>
        <taxon>Paenibacillus</taxon>
    </lineage>
</organism>
<evidence type="ECO:0000313" key="2">
    <source>
        <dbReference type="Proteomes" id="UP000304148"/>
    </source>
</evidence>
<dbReference type="EMBL" id="LS992241">
    <property type="protein sequence ID" value="SYX84005.1"/>
    <property type="molecule type" value="Genomic_DNA"/>
</dbReference>
<reference evidence="2" key="1">
    <citation type="submission" date="2018-08" db="EMBL/GenBank/DDBJ databases">
        <authorList>
            <person name="Chevrot R."/>
        </authorList>
    </citation>
    <scope>NUCLEOTIDE SEQUENCE [LARGE SCALE GENOMIC DNA]</scope>
</reference>
<name>A0A383RA66_PAEAL</name>
<evidence type="ECO:0008006" key="3">
    <source>
        <dbReference type="Google" id="ProtNLM"/>
    </source>
</evidence>
<dbReference type="Proteomes" id="UP000304148">
    <property type="component" value="Chromosome"/>
</dbReference>
<accession>A0A383RA66</accession>
<proteinExistence type="predicted"/>
<evidence type="ECO:0000313" key="1">
    <source>
        <dbReference type="EMBL" id="SYX84005.1"/>
    </source>
</evidence>
<dbReference type="SUPFAM" id="SSF69279">
    <property type="entry name" value="Phage tail proteins"/>
    <property type="match status" value="1"/>
</dbReference>